<protein>
    <submittedName>
        <fullName evidence="1">Uncharacterized protein</fullName>
    </submittedName>
</protein>
<gene>
    <name evidence="1" type="ORF">GYN08_07595</name>
</gene>
<reference evidence="1 2" key="1">
    <citation type="submission" date="2020-01" db="EMBL/GenBank/DDBJ databases">
        <title>Polyphasic characterisation and genomic insights into a novel alkali tolerant bacterium VR-M41.</title>
        <authorList>
            <person name="Vemuluri V.R."/>
        </authorList>
    </citation>
    <scope>NUCLEOTIDE SEQUENCE [LARGE SCALE GENOMIC DNA]</scope>
    <source>
        <strain evidence="1 2">VR-M41</strain>
    </source>
</reference>
<name>A0ABX0F478_9BACL</name>
<sequence length="240" mass="25910">MNLFRISPVVQGKNRMEDFLRDCFVSIGYPGIGNLEEADGTEVSKRLNRVYGYEGSELERRAEEVVLFVRGMKDGDYVLVPCGGSVWLGDLGDYYYREDYDNPDEATCHRRGVTWLGVLPAASLNPLLREFAAAPEAEGTAAAASRFPLPAELAGLEAFAAQAPGGRLPGIQSAATSEANAYKAGQLEQQAVPSPAAGFAASVIDEETLREAVAVLREALRGGDPQLRVRAAEALLRYAR</sequence>
<dbReference type="Proteomes" id="UP000800303">
    <property type="component" value="Unassembled WGS sequence"/>
</dbReference>
<evidence type="ECO:0000313" key="1">
    <source>
        <dbReference type="EMBL" id="NGZ75178.1"/>
    </source>
</evidence>
<comment type="caution">
    <text evidence="1">The sequence shown here is derived from an EMBL/GenBank/DDBJ whole genome shotgun (WGS) entry which is preliminary data.</text>
</comment>
<dbReference type="RefSeq" id="WP_166273589.1">
    <property type="nucleotide sequence ID" value="NZ_JAAFGS010000002.1"/>
</dbReference>
<organism evidence="1 2">
    <name type="scientific">Saccharibacillus alkalitolerans</name>
    <dbReference type="NCBI Taxonomy" id="2705290"/>
    <lineage>
        <taxon>Bacteria</taxon>
        <taxon>Bacillati</taxon>
        <taxon>Bacillota</taxon>
        <taxon>Bacilli</taxon>
        <taxon>Bacillales</taxon>
        <taxon>Paenibacillaceae</taxon>
        <taxon>Saccharibacillus</taxon>
    </lineage>
</organism>
<accession>A0ABX0F478</accession>
<keyword evidence="2" id="KW-1185">Reference proteome</keyword>
<evidence type="ECO:0000313" key="2">
    <source>
        <dbReference type="Proteomes" id="UP000800303"/>
    </source>
</evidence>
<dbReference type="EMBL" id="JAAFGS010000002">
    <property type="protein sequence ID" value="NGZ75178.1"/>
    <property type="molecule type" value="Genomic_DNA"/>
</dbReference>
<proteinExistence type="predicted"/>